<dbReference type="EMBL" id="GAKP01017522">
    <property type="protein sequence ID" value="JAC41430.1"/>
    <property type="molecule type" value="Transcribed_RNA"/>
</dbReference>
<accession>A0A034VI17</accession>
<name>A0A034VI17_BACDO</name>
<reference evidence="1" key="1">
    <citation type="journal article" date="2014" name="BMC Genomics">
        <title>Characterizing the developmental transcriptome of the oriental fruit fly, Bactrocera dorsalis (Diptera: Tephritidae) through comparative genomic analysis with Drosophila melanogaster utilizing modENCODE datasets.</title>
        <authorList>
            <person name="Geib S.M."/>
            <person name="Calla B."/>
            <person name="Hall B."/>
            <person name="Hou S."/>
            <person name="Manoukis N.C."/>
        </authorList>
    </citation>
    <scope>NUCLEOTIDE SEQUENCE</scope>
    <source>
        <strain evidence="1">Punador</strain>
    </source>
</reference>
<protein>
    <submittedName>
        <fullName evidence="1">Uncharacterized protein</fullName>
    </submittedName>
</protein>
<organism evidence="1">
    <name type="scientific">Bactrocera dorsalis</name>
    <name type="common">Oriental fruit fly</name>
    <name type="synonym">Dacus dorsalis</name>
    <dbReference type="NCBI Taxonomy" id="27457"/>
    <lineage>
        <taxon>Eukaryota</taxon>
        <taxon>Metazoa</taxon>
        <taxon>Ecdysozoa</taxon>
        <taxon>Arthropoda</taxon>
        <taxon>Hexapoda</taxon>
        <taxon>Insecta</taxon>
        <taxon>Pterygota</taxon>
        <taxon>Neoptera</taxon>
        <taxon>Endopterygota</taxon>
        <taxon>Diptera</taxon>
        <taxon>Brachycera</taxon>
        <taxon>Muscomorpha</taxon>
        <taxon>Tephritoidea</taxon>
        <taxon>Tephritidae</taxon>
        <taxon>Bactrocera</taxon>
        <taxon>Bactrocera</taxon>
    </lineage>
</organism>
<evidence type="ECO:0000313" key="1">
    <source>
        <dbReference type="EMBL" id="JAC41430.1"/>
    </source>
</evidence>
<dbReference type="AlphaFoldDB" id="A0A034VI17"/>
<proteinExistence type="predicted"/>
<dbReference type="OrthoDB" id="1728974at2759"/>
<sequence length="131" mass="15363">MAVFGVADYQTIDEIQQYQMGRYISSNEAVWRILSFPIHDWHPVVLHLAVHLENGQRVYFTADNIQQSAARPPRTTLTTFFELCETDEFARTLLYSEIPQYFTWNPSSKTFQRRKQGERVDGYPNVRKTDA</sequence>